<dbReference type="Gramene" id="rna-AYBTSS11_LOCUS27886">
    <property type="protein sequence ID" value="CAJ1975760.1"/>
    <property type="gene ID" value="gene-AYBTSS11_LOCUS27886"/>
</dbReference>
<evidence type="ECO:0000256" key="1">
    <source>
        <dbReference type="SAM" id="MobiDB-lite"/>
    </source>
</evidence>
<sequence>MDKVGVEVQREQRRRRKKLAMDMDSKWQKPPRDANYSFKHCRMQYGRGKKGKLWRFMQELERRLQIRFAGYLEQAEALHAGIHAIRNRVISHVGEPHLLSDEAYATGNAAHSGQRFRILQIYSGQQRESLSSAFMAEEKEGVWLKEDPEAS</sequence>
<organism evidence="2 3">
    <name type="scientific">Sphenostylis stenocarpa</name>
    <dbReference type="NCBI Taxonomy" id="92480"/>
    <lineage>
        <taxon>Eukaryota</taxon>
        <taxon>Viridiplantae</taxon>
        <taxon>Streptophyta</taxon>
        <taxon>Embryophyta</taxon>
        <taxon>Tracheophyta</taxon>
        <taxon>Spermatophyta</taxon>
        <taxon>Magnoliopsida</taxon>
        <taxon>eudicotyledons</taxon>
        <taxon>Gunneridae</taxon>
        <taxon>Pentapetalae</taxon>
        <taxon>rosids</taxon>
        <taxon>fabids</taxon>
        <taxon>Fabales</taxon>
        <taxon>Fabaceae</taxon>
        <taxon>Papilionoideae</taxon>
        <taxon>50 kb inversion clade</taxon>
        <taxon>NPAAA clade</taxon>
        <taxon>indigoferoid/millettioid clade</taxon>
        <taxon>Phaseoleae</taxon>
        <taxon>Sphenostylis</taxon>
    </lineage>
</organism>
<feature type="compositionally biased region" description="Basic and acidic residues" evidence="1">
    <location>
        <begin position="19"/>
        <end position="28"/>
    </location>
</feature>
<reference evidence="2" key="1">
    <citation type="submission" date="2023-10" db="EMBL/GenBank/DDBJ databases">
        <authorList>
            <person name="Domelevo Entfellner J.-B."/>
        </authorList>
    </citation>
    <scope>NUCLEOTIDE SEQUENCE</scope>
</reference>
<dbReference type="AlphaFoldDB" id="A0AA86W0W4"/>
<evidence type="ECO:0000313" key="2">
    <source>
        <dbReference type="EMBL" id="CAJ1975760.1"/>
    </source>
</evidence>
<protein>
    <submittedName>
        <fullName evidence="2">Uncharacterized protein</fullName>
    </submittedName>
</protein>
<gene>
    <name evidence="2" type="ORF">AYBTSS11_LOCUS27886</name>
</gene>
<keyword evidence="3" id="KW-1185">Reference proteome</keyword>
<feature type="compositionally biased region" description="Basic and acidic residues" evidence="1">
    <location>
        <begin position="1"/>
        <end position="11"/>
    </location>
</feature>
<dbReference type="Proteomes" id="UP001189624">
    <property type="component" value="Chromosome 9"/>
</dbReference>
<proteinExistence type="predicted"/>
<accession>A0AA86W0W4</accession>
<name>A0AA86W0W4_9FABA</name>
<evidence type="ECO:0000313" key="3">
    <source>
        <dbReference type="Proteomes" id="UP001189624"/>
    </source>
</evidence>
<dbReference type="EMBL" id="OY731406">
    <property type="protein sequence ID" value="CAJ1975760.1"/>
    <property type="molecule type" value="Genomic_DNA"/>
</dbReference>
<feature type="region of interest" description="Disordered" evidence="1">
    <location>
        <begin position="1"/>
        <end position="28"/>
    </location>
</feature>